<evidence type="ECO:0000313" key="3">
    <source>
        <dbReference type="Proteomes" id="UP001302249"/>
    </source>
</evidence>
<dbReference type="Pfam" id="PF00128">
    <property type="entry name" value="Alpha-amylase"/>
    <property type="match status" value="1"/>
</dbReference>
<dbReference type="InterPro" id="IPR017853">
    <property type="entry name" value="GH"/>
</dbReference>
<feature type="domain" description="Glycosyl hydrolase family 13 catalytic" evidence="1">
    <location>
        <begin position="11"/>
        <end position="728"/>
    </location>
</feature>
<dbReference type="GO" id="GO:0047470">
    <property type="term" value="F:(1,4)-alpha-D-glucan 1-alpha-D-glucosylmutase activity"/>
    <property type="evidence" value="ECO:0007669"/>
    <property type="project" value="UniProtKB-EC"/>
</dbReference>
<protein>
    <submittedName>
        <fullName evidence="2">Malto-oligosyltrehalose synthase</fullName>
        <ecNumber evidence="2">5.4.99.15</ecNumber>
    </submittedName>
</protein>
<dbReference type="SMART" id="SM00642">
    <property type="entry name" value="Aamy"/>
    <property type="match status" value="1"/>
</dbReference>
<accession>A0ABZ0B8Q1</accession>
<sequence>MIPRATYRLQFHKGFTFADAEALIPYLHNLGISHLYASPITTARRGSMHGYDVADPTRINPEIGGEAGFRSLVAALRSHGMGVIVDIVPNHMGVAGGDNPWWNDVLRHGRASAYADFFDIDWRHKVMLPILGAPLDEVIAAGEIGVDASGAEPVLSVYGEHRVPIRPADHAIASAVESHAEIAALLDRQHYRLVWWRVANDELNWRRFFTINDLAGLRAEDERVFEATHALYFRLYEEGLIDGVRVDHIDGLTDPAGYCRRLRERFAATGERTDAARGHAYIVVEKILAPGEMLPPDWPVDGTSGYDFMADVTALLNEPAGEPPLTRLWDEMARDADTFAAVERTARREMLSWAFAGQLDGCVEAFVALARSNGETHALTPHMLRRAIERALWAFPVYRTYGTGTGAPPGDGSVRNRVRERAAPYSAPGERGVLDRLLDWLAGEGPGDPALAAEAVRRFQQLAAPIAAKAVEDTAFYRYGRLLSLNDVGGDPGRFALSPDDFLRTVARRAEQHANAMLATATHDHKRGEDTRARFAVLSAMPEAWRCAVADWDSLAHGADSGIHPADRYMLYQTLLGAFPPGPSERNAEVLADFAERVVGWQVKALREAKRRSSWAAPDEAYEARCTTFVRSLLDPQCSGGFLSSLDAFLRRIHAPAMANSLAQTGLRYLLPGVPDCYQGAELLDLSLVDPDNRRPVDFDLRRAVLDGDSNAPGARKLALIRTLLALRRDCPMLFNGGPIKRTSVKGERKDHILAWTCRHGDRVLFAAVAIRLAPALADTDNCTPEPAWWADTAILAPGDRWIAAADCFADSPVSASIISARS</sequence>
<keyword evidence="2" id="KW-0413">Isomerase</keyword>
<dbReference type="SUPFAM" id="SSF51445">
    <property type="entry name" value="(Trans)glycosidases"/>
    <property type="match status" value="1"/>
</dbReference>
<dbReference type="PANTHER" id="PTHR10357:SF216">
    <property type="entry name" value="MALTOOLIGOSYL TREHALOSE SYNTHASE-RELATED"/>
    <property type="match status" value="1"/>
</dbReference>
<dbReference type="NCBIfam" id="TIGR02401">
    <property type="entry name" value="trehalose_TreY"/>
    <property type="match status" value="1"/>
</dbReference>
<dbReference type="Proteomes" id="UP001302249">
    <property type="component" value="Chromosome"/>
</dbReference>
<dbReference type="Gene3D" id="3.30.1590.10">
    <property type="entry name" value="Maltooligosyl trehalose synthase, domain 2"/>
    <property type="match status" value="1"/>
</dbReference>
<dbReference type="Gene3D" id="3.20.20.80">
    <property type="entry name" value="Glycosidases"/>
    <property type="match status" value="1"/>
</dbReference>
<keyword evidence="3" id="KW-1185">Reference proteome</keyword>
<proteinExistence type="predicted"/>
<name>A0ABZ0B8Q1_9SPHN</name>
<dbReference type="InterPro" id="IPR006047">
    <property type="entry name" value="GH13_cat_dom"/>
</dbReference>
<dbReference type="InterPro" id="IPR012767">
    <property type="entry name" value="Trehalose_TreY"/>
</dbReference>
<dbReference type="InterPro" id="IPR013797">
    <property type="entry name" value="Maltooligo_trehalose_synth_4"/>
</dbReference>
<reference evidence="2 3" key="1">
    <citation type="submission" date="2023-09" db="EMBL/GenBank/DDBJ databases">
        <authorList>
            <person name="Rey-Velasco X."/>
        </authorList>
    </citation>
    <scope>NUCLEOTIDE SEQUENCE [LARGE SCALE GENOMIC DNA]</scope>
    <source>
        <strain evidence="2 3">W311</strain>
    </source>
</reference>
<dbReference type="Gene3D" id="1.10.10.470">
    <property type="entry name" value="Maltooligosyl trehalose synthase, domain 4"/>
    <property type="match status" value="1"/>
</dbReference>
<dbReference type="RefSeq" id="WP_313915314.1">
    <property type="nucleotide sequence ID" value="NZ_CP135076.1"/>
</dbReference>
<evidence type="ECO:0000313" key="2">
    <source>
        <dbReference type="EMBL" id="WNO53655.1"/>
    </source>
</evidence>
<dbReference type="EC" id="5.4.99.15" evidence="2"/>
<dbReference type="EMBL" id="CP135076">
    <property type="protein sequence ID" value="WNO53655.1"/>
    <property type="molecule type" value="Genomic_DNA"/>
</dbReference>
<gene>
    <name evidence="2" type="primary">treY</name>
    <name evidence="2" type="ORF">RPR59_14675</name>
</gene>
<dbReference type="PANTHER" id="PTHR10357">
    <property type="entry name" value="ALPHA-AMYLASE FAMILY MEMBER"/>
    <property type="match status" value="1"/>
</dbReference>
<organism evidence="2 3">
    <name type="scientific">Stakelama saccharophila</name>
    <dbReference type="NCBI Taxonomy" id="3075605"/>
    <lineage>
        <taxon>Bacteria</taxon>
        <taxon>Pseudomonadati</taxon>
        <taxon>Pseudomonadota</taxon>
        <taxon>Alphaproteobacteria</taxon>
        <taxon>Sphingomonadales</taxon>
        <taxon>Sphingomonadaceae</taxon>
        <taxon>Stakelama</taxon>
    </lineage>
</organism>
<evidence type="ECO:0000259" key="1">
    <source>
        <dbReference type="SMART" id="SM00642"/>
    </source>
</evidence>
<dbReference type="CDD" id="cd11336">
    <property type="entry name" value="AmyAc_MTSase"/>
    <property type="match status" value="1"/>
</dbReference>